<dbReference type="OrthoDB" id="9781996at2"/>
<evidence type="ECO:0000313" key="3">
    <source>
        <dbReference type="Proteomes" id="UP000016638"/>
    </source>
</evidence>
<name>U2UX73_9ACTN</name>
<dbReference type="AlphaFoldDB" id="U2UX73"/>
<evidence type="ECO:0000256" key="1">
    <source>
        <dbReference type="SAM" id="Phobius"/>
    </source>
</evidence>
<keyword evidence="1" id="KW-0472">Membrane</keyword>
<feature type="transmembrane region" description="Helical" evidence="1">
    <location>
        <begin position="214"/>
        <end position="236"/>
    </location>
</feature>
<keyword evidence="3" id="KW-1185">Reference proteome</keyword>
<dbReference type="Pfam" id="PF12730">
    <property type="entry name" value="ABC2_membrane_4"/>
    <property type="match status" value="1"/>
</dbReference>
<dbReference type="EMBL" id="AWEZ01000054">
    <property type="protein sequence ID" value="ERL07697.1"/>
    <property type="molecule type" value="Genomic_DNA"/>
</dbReference>
<feature type="transmembrane region" description="Helical" evidence="1">
    <location>
        <begin position="58"/>
        <end position="78"/>
    </location>
</feature>
<keyword evidence="1" id="KW-0812">Transmembrane</keyword>
<dbReference type="eggNOG" id="COG4200">
    <property type="taxonomic scope" value="Bacteria"/>
</dbReference>
<accession>U2UX73</accession>
<dbReference type="PATRIC" id="fig|1125712.3.peg.1564"/>
<dbReference type="RefSeq" id="WP_021726442.1">
    <property type="nucleotide sequence ID" value="NZ_AWEZ01000054.1"/>
</dbReference>
<keyword evidence="1" id="KW-1133">Transmembrane helix</keyword>
<feature type="transmembrane region" description="Helical" evidence="1">
    <location>
        <begin position="170"/>
        <end position="194"/>
    </location>
</feature>
<dbReference type="CDD" id="cd21809">
    <property type="entry name" value="ABC-2_lan_permease-like"/>
    <property type="match status" value="1"/>
</dbReference>
<evidence type="ECO:0000313" key="2">
    <source>
        <dbReference type="EMBL" id="ERL07697.1"/>
    </source>
</evidence>
<feature type="transmembrane region" description="Helical" evidence="1">
    <location>
        <begin position="20"/>
        <end position="38"/>
    </location>
</feature>
<comment type="caution">
    <text evidence="2">The sequence shown here is derived from an EMBL/GenBank/DDBJ whole genome shotgun (WGS) entry which is preliminary data.</text>
</comment>
<organism evidence="2 3">
    <name type="scientific">Olsenella profusa F0195</name>
    <dbReference type="NCBI Taxonomy" id="1125712"/>
    <lineage>
        <taxon>Bacteria</taxon>
        <taxon>Bacillati</taxon>
        <taxon>Actinomycetota</taxon>
        <taxon>Coriobacteriia</taxon>
        <taxon>Coriobacteriales</taxon>
        <taxon>Atopobiaceae</taxon>
        <taxon>Olsenella</taxon>
    </lineage>
</organism>
<dbReference type="Proteomes" id="UP000016638">
    <property type="component" value="Unassembled WGS sequence"/>
</dbReference>
<feature type="transmembrane region" description="Helical" evidence="1">
    <location>
        <begin position="99"/>
        <end position="123"/>
    </location>
</feature>
<feature type="transmembrane region" description="Helical" evidence="1">
    <location>
        <begin position="143"/>
        <end position="163"/>
    </location>
</feature>
<protein>
    <submittedName>
        <fullName evidence="2">ABC-2 family transporter protein</fullName>
    </submittedName>
</protein>
<proteinExistence type="predicted"/>
<sequence>MRAQALRAEAIKLRRAPIWVAYVALPLIAAVIGTFNYQQNLGLLTPGWENLWTQHTLFELYFFLPALVGAGCSWLMGLEHAGTNWNQVLASPVAPRRVVAAKLVVGALMLAVALAATGALFVASGKLVGLSGLPSADYAVYLLLSWVGGISVVAVQLLVSALVRNFAAPVGVALAGGVAGLMLTTKGWGLWWPWALMQLASNGNGGGTLAPSELPAFFAIAAVFTAAALCACSWAVTRAGSPSA</sequence>
<gene>
    <name evidence="2" type="ORF">HMPREF1316_2328</name>
</gene>
<dbReference type="STRING" id="1125712.HMPREF1316_2328"/>
<reference evidence="2 3" key="1">
    <citation type="submission" date="2013-08" db="EMBL/GenBank/DDBJ databases">
        <authorList>
            <person name="Durkin A.S."/>
            <person name="Haft D.R."/>
            <person name="McCorrison J."/>
            <person name="Torralba M."/>
            <person name="Gillis M."/>
            <person name="Haft D.H."/>
            <person name="Methe B."/>
            <person name="Sutton G."/>
            <person name="Nelson K.E."/>
        </authorList>
    </citation>
    <scope>NUCLEOTIDE SEQUENCE [LARGE SCALE GENOMIC DNA]</scope>
    <source>
        <strain evidence="2 3">F0195</strain>
    </source>
</reference>